<organism evidence="1 2">
    <name type="scientific">Pedobacter jamesrossensis</name>
    <dbReference type="NCBI Taxonomy" id="1908238"/>
    <lineage>
        <taxon>Bacteria</taxon>
        <taxon>Pseudomonadati</taxon>
        <taxon>Bacteroidota</taxon>
        <taxon>Sphingobacteriia</taxon>
        <taxon>Sphingobacteriales</taxon>
        <taxon>Sphingobacteriaceae</taxon>
        <taxon>Pedobacter</taxon>
    </lineage>
</organism>
<keyword evidence="2" id="KW-1185">Reference proteome</keyword>
<protein>
    <recommendedName>
        <fullName evidence="3">Transposase</fullName>
    </recommendedName>
</protein>
<evidence type="ECO:0008006" key="3">
    <source>
        <dbReference type="Google" id="ProtNLM"/>
    </source>
</evidence>
<comment type="caution">
    <text evidence="1">The sequence shown here is derived from an EMBL/GenBank/DDBJ whole genome shotgun (WGS) entry which is preliminary data.</text>
</comment>
<sequence length="36" mass="4399">MLWLEEAKTEATKLKRLETALMWIGEGKTRMWKYKK</sequence>
<gene>
    <name evidence="1" type="ORF">ACFOUY_00040</name>
</gene>
<reference evidence="2" key="1">
    <citation type="journal article" date="2019" name="Int. J. Syst. Evol. Microbiol.">
        <title>The Global Catalogue of Microorganisms (GCM) 10K type strain sequencing project: providing services to taxonomists for standard genome sequencing and annotation.</title>
        <authorList>
            <consortium name="The Broad Institute Genomics Platform"/>
            <consortium name="The Broad Institute Genome Sequencing Center for Infectious Disease"/>
            <person name="Wu L."/>
            <person name="Ma J."/>
        </authorList>
    </citation>
    <scope>NUCLEOTIDE SEQUENCE [LARGE SCALE GENOMIC DNA]</scope>
    <source>
        <strain evidence="2">CCM 8689</strain>
    </source>
</reference>
<dbReference type="Proteomes" id="UP001595792">
    <property type="component" value="Unassembled WGS sequence"/>
</dbReference>
<evidence type="ECO:0000313" key="2">
    <source>
        <dbReference type="Proteomes" id="UP001595792"/>
    </source>
</evidence>
<accession>A0ABV8NGQ3</accession>
<evidence type="ECO:0000313" key="1">
    <source>
        <dbReference type="EMBL" id="MFC4195083.1"/>
    </source>
</evidence>
<dbReference type="EMBL" id="JBHSBY010000002">
    <property type="protein sequence ID" value="MFC4195083.1"/>
    <property type="molecule type" value="Genomic_DNA"/>
</dbReference>
<proteinExistence type="predicted"/>
<dbReference type="RefSeq" id="WP_378958394.1">
    <property type="nucleotide sequence ID" value="NZ_JBHSBY010000002.1"/>
</dbReference>
<name>A0ABV8NGQ3_9SPHI</name>